<dbReference type="InterPro" id="IPR002048">
    <property type="entry name" value="EF_hand_dom"/>
</dbReference>
<dbReference type="SUPFAM" id="SSF47473">
    <property type="entry name" value="EF-hand"/>
    <property type="match status" value="1"/>
</dbReference>
<proteinExistence type="predicted"/>
<dbReference type="Gene3D" id="1.10.238.10">
    <property type="entry name" value="EF-hand"/>
    <property type="match status" value="1"/>
</dbReference>
<name>V4BA21_LOTGI</name>
<evidence type="ECO:0000259" key="2">
    <source>
        <dbReference type="PROSITE" id="PS50222"/>
    </source>
</evidence>
<keyword evidence="1" id="KW-0106">Calcium</keyword>
<sequence>MGGVLGLFKPELSDFQKKKLMHEFYTFFDLNKDGKLEWKDFDLARQKVCEMSGWKVGTKKYIHTQETFIQIWRKLQDDGDSNCDGVISTDEWLKMWEHFNAECAKSAQNTNENGSGMKIPGWLEKYIEYKFNLYDRTGDGVVDLEEYEYVLSDFGVPPKDARAAFLMFSGNHEKKIDLEYFTILSAEYFRSDDAGALGNFITGKLTFDD</sequence>
<dbReference type="InterPro" id="IPR011992">
    <property type="entry name" value="EF-hand-dom_pair"/>
</dbReference>
<dbReference type="EMBL" id="KB200170">
    <property type="protein sequence ID" value="ESP02587.1"/>
    <property type="molecule type" value="Genomic_DNA"/>
</dbReference>
<keyword evidence="4" id="KW-1185">Reference proteome</keyword>
<evidence type="ECO:0000256" key="1">
    <source>
        <dbReference type="ARBA" id="ARBA00022837"/>
    </source>
</evidence>
<accession>V4BA21</accession>
<dbReference type="Pfam" id="PF13202">
    <property type="entry name" value="EF-hand_5"/>
    <property type="match status" value="1"/>
</dbReference>
<dbReference type="GO" id="GO:0005509">
    <property type="term" value="F:calcium ion binding"/>
    <property type="evidence" value="ECO:0007669"/>
    <property type="project" value="InterPro"/>
</dbReference>
<dbReference type="OMA" id="AYFCELA"/>
<evidence type="ECO:0000313" key="3">
    <source>
        <dbReference type="EMBL" id="ESP02587.1"/>
    </source>
</evidence>
<dbReference type="GeneID" id="20250598"/>
<dbReference type="STRING" id="225164.V4BA21"/>
<dbReference type="OrthoDB" id="9974725at2759"/>
<dbReference type="PROSITE" id="PS50222">
    <property type="entry name" value="EF_HAND_2"/>
    <property type="match status" value="1"/>
</dbReference>
<dbReference type="CTD" id="20250598"/>
<gene>
    <name evidence="3" type="ORF">LOTGIDRAFT_237907</name>
</gene>
<dbReference type="RefSeq" id="XP_009046727.1">
    <property type="nucleotide sequence ID" value="XM_009048479.1"/>
</dbReference>
<feature type="domain" description="EF-hand" evidence="2">
    <location>
        <begin position="122"/>
        <end position="157"/>
    </location>
</feature>
<dbReference type="AlphaFoldDB" id="V4BA21"/>
<dbReference type="PROSITE" id="PS00018">
    <property type="entry name" value="EF_HAND_1"/>
    <property type="match status" value="2"/>
</dbReference>
<dbReference type="Proteomes" id="UP000030746">
    <property type="component" value="Unassembled WGS sequence"/>
</dbReference>
<evidence type="ECO:0000313" key="4">
    <source>
        <dbReference type="Proteomes" id="UP000030746"/>
    </source>
</evidence>
<dbReference type="HOGENOM" id="CLU_096804_2_0_1"/>
<reference evidence="3 4" key="1">
    <citation type="journal article" date="2013" name="Nature">
        <title>Insights into bilaterian evolution from three spiralian genomes.</title>
        <authorList>
            <person name="Simakov O."/>
            <person name="Marletaz F."/>
            <person name="Cho S.J."/>
            <person name="Edsinger-Gonzales E."/>
            <person name="Havlak P."/>
            <person name="Hellsten U."/>
            <person name="Kuo D.H."/>
            <person name="Larsson T."/>
            <person name="Lv J."/>
            <person name="Arendt D."/>
            <person name="Savage R."/>
            <person name="Osoegawa K."/>
            <person name="de Jong P."/>
            <person name="Grimwood J."/>
            <person name="Chapman J.A."/>
            <person name="Shapiro H."/>
            <person name="Aerts A."/>
            <person name="Otillar R.P."/>
            <person name="Terry A.Y."/>
            <person name="Boore J.L."/>
            <person name="Grigoriev I.V."/>
            <person name="Lindberg D.R."/>
            <person name="Seaver E.C."/>
            <person name="Weisblat D.A."/>
            <person name="Putnam N.H."/>
            <person name="Rokhsar D.S."/>
        </authorList>
    </citation>
    <scope>NUCLEOTIDE SEQUENCE [LARGE SCALE GENOMIC DNA]</scope>
</reference>
<dbReference type="KEGG" id="lgi:LOTGIDRAFT_237907"/>
<protein>
    <recommendedName>
        <fullName evidence="2">EF-hand domain-containing protein</fullName>
    </recommendedName>
</protein>
<dbReference type="InterPro" id="IPR018247">
    <property type="entry name" value="EF_Hand_1_Ca_BS"/>
</dbReference>
<organism evidence="3 4">
    <name type="scientific">Lottia gigantea</name>
    <name type="common">Giant owl limpet</name>
    <dbReference type="NCBI Taxonomy" id="225164"/>
    <lineage>
        <taxon>Eukaryota</taxon>
        <taxon>Metazoa</taxon>
        <taxon>Spiralia</taxon>
        <taxon>Lophotrochozoa</taxon>
        <taxon>Mollusca</taxon>
        <taxon>Gastropoda</taxon>
        <taxon>Patellogastropoda</taxon>
        <taxon>Lottioidea</taxon>
        <taxon>Lottiidae</taxon>
        <taxon>Lottia</taxon>
    </lineage>
</organism>